<accession>A0A8H6HGN0</accession>
<dbReference type="Proteomes" id="UP000521943">
    <property type="component" value="Unassembled WGS sequence"/>
</dbReference>
<name>A0A8H6HGN0_9AGAR</name>
<proteinExistence type="predicted"/>
<reference evidence="2 3" key="1">
    <citation type="submission" date="2020-07" db="EMBL/GenBank/DDBJ databases">
        <title>Comparative genomics of pyrophilous fungi reveals a link between fire events and developmental genes.</title>
        <authorList>
            <consortium name="DOE Joint Genome Institute"/>
            <person name="Steindorff A.S."/>
            <person name="Carver A."/>
            <person name="Calhoun S."/>
            <person name="Stillman K."/>
            <person name="Liu H."/>
            <person name="Lipzen A."/>
            <person name="Pangilinan J."/>
            <person name="Labutti K."/>
            <person name="Bruns T.D."/>
            <person name="Grigoriev I.V."/>
        </authorList>
    </citation>
    <scope>NUCLEOTIDE SEQUENCE [LARGE SCALE GENOMIC DNA]</scope>
    <source>
        <strain evidence="2 3">CBS 144469</strain>
    </source>
</reference>
<gene>
    <name evidence="2" type="ORF">DFP72DRAFT_855343</name>
</gene>
<feature type="region of interest" description="Disordered" evidence="1">
    <location>
        <begin position="1"/>
        <end position="74"/>
    </location>
</feature>
<organism evidence="2 3">
    <name type="scientific">Ephemerocybe angulata</name>
    <dbReference type="NCBI Taxonomy" id="980116"/>
    <lineage>
        <taxon>Eukaryota</taxon>
        <taxon>Fungi</taxon>
        <taxon>Dikarya</taxon>
        <taxon>Basidiomycota</taxon>
        <taxon>Agaricomycotina</taxon>
        <taxon>Agaricomycetes</taxon>
        <taxon>Agaricomycetidae</taxon>
        <taxon>Agaricales</taxon>
        <taxon>Agaricineae</taxon>
        <taxon>Psathyrellaceae</taxon>
        <taxon>Ephemerocybe</taxon>
    </lineage>
</organism>
<keyword evidence="3" id="KW-1185">Reference proteome</keyword>
<dbReference type="EMBL" id="JACGCI010000092">
    <property type="protein sequence ID" value="KAF6746459.1"/>
    <property type="molecule type" value="Genomic_DNA"/>
</dbReference>
<dbReference type="AlphaFoldDB" id="A0A8H6HGN0"/>
<protein>
    <submittedName>
        <fullName evidence="2">Uncharacterized protein</fullName>
    </submittedName>
</protein>
<sequence>MDTSPANTDHIPTPYEIGVLNGDGSGTSDNAPPTTGPPMEAAADDAASDNESMPDLVTLDSDAPNPDLTPSATEHVDNHSADALMTGIAVQAAVHLRFRVDDVLRNMKFDVLLGDVRALRAVIIDLVDLYRVRDVAIAGGQPITIPVDTQVLLHWFRRAVNSALGLMPNQVLDDTGIIAFALCDTAGLAVFHNKNIHRHTDISSDDLHAELMQEHADTVAAAPAALRRLIPLVDAGFEDKHLRVVYRRAQAYVTRYNPMPQISSFGERLTYDARRGDRRRERDGGYRV</sequence>
<evidence type="ECO:0000313" key="2">
    <source>
        <dbReference type="EMBL" id="KAF6746459.1"/>
    </source>
</evidence>
<evidence type="ECO:0000256" key="1">
    <source>
        <dbReference type="SAM" id="MobiDB-lite"/>
    </source>
</evidence>
<comment type="caution">
    <text evidence="2">The sequence shown here is derived from an EMBL/GenBank/DDBJ whole genome shotgun (WGS) entry which is preliminary data.</text>
</comment>
<evidence type="ECO:0000313" key="3">
    <source>
        <dbReference type="Proteomes" id="UP000521943"/>
    </source>
</evidence>